<accession>A0A5B0QUY5</accession>
<organism evidence="2 3">
    <name type="scientific">Puccinia graminis f. sp. tritici</name>
    <dbReference type="NCBI Taxonomy" id="56615"/>
    <lineage>
        <taxon>Eukaryota</taxon>
        <taxon>Fungi</taxon>
        <taxon>Dikarya</taxon>
        <taxon>Basidiomycota</taxon>
        <taxon>Pucciniomycotina</taxon>
        <taxon>Pucciniomycetes</taxon>
        <taxon>Pucciniales</taxon>
        <taxon>Pucciniaceae</taxon>
        <taxon>Puccinia</taxon>
    </lineage>
</organism>
<reference evidence="2 3" key="1">
    <citation type="submission" date="2019-05" db="EMBL/GenBank/DDBJ databases">
        <title>Emergence of the Ug99 lineage of the wheat stem rust pathogen through somatic hybridization.</title>
        <authorList>
            <person name="Li F."/>
            <person name="Upadhyaya N.M."/>
            <person name="Sperschneider J."/>
            <person name="Matny O."/>
            <person name="Nguyen-Phuc H."/>
            <person name="Mago R."/>
            <person name="Raley C."/>
            <person name="Miller M.E."/>
            <person name="Silverstein K.A.T."/>
            <person name="Henningsen E."/>
            <person name="Hirsch C.D."/>
            <person name="Visser B."/>
            <person name="Pretorius Z.A."/>
            <person name="Steffenson B.J."/>
            <person name="Schwessinger B."/>
            <person name="Dodds P.N."/>
            <person name="Figueroa M."/>
        </authorList>
    </citation>
    <scope>NUCLEOTIDE SEQUENCE [LARGE SCALE GENOMIC DNA]</scope>
    <source>
        <strain evidence="2">21-0</strain>
    </source>
</reference>
<evidence type="ECO:0000313" key="2">
    <source>
        <dbReference type="EMBL" id="KAA1116715.1"/>
    </source>
</evidence>
<gene>
    <name evidence="2" type="ORF">PGT21_023679</name>
</gene>
<dbReference type="EMBL" id="VSWC01000003">
    <property type="protein sequence ID" value="KAA1116715.1"/>
    <property type="molecule type" value="Genomic_DNA"/>
</dbReference>
<dbReference type="AlphaFoldDB" id="A0A5B0QUY5"/>
<comment type="caution">
    <text evidence="2">The sequence shown here is derived from an EMBL/GenBank/DDBJ whole genome shotgun (WGS) entry which is preliminary data.</text>
</comment>
<evidence type="ECO:0000313" key="3">
    <source>
        <dbReference type="Proteomes" id="UP000324748"/>
    </source>
</evidence>
<protein>
    <submittedName>
        <fullName evidence="2">Uncharacterized protein</fullName>
    </submittedName>
</protein>
<feature type="compositionally biased region" description="Basic and acidic residues" evidence="1">
    <location>
        <begin position="42"/>
        <end position="60"/>
    </location>
</feature>
<evidence type="ECO:0000256" key="1">
    <source>
        <dbReference type="SAM" id="MobiDB-lite"/>
    </source>
</evidence>
<keyword evidence="3" id="KW-1185">Reference proteome</keyword>
<name>A0A5B0QUY5_PUCGR</name>
<feature type="region of interest" description="Disordered" evidence="1">
    <location>
        <begin position="1"/>
        <end position="60"/>
    </location>
</feature>
<feature type="compositionally biased region" description="Polar residues" evidence="1">
    <location>
        <begin position="13"/>
        <end position="32"/>
    </location>
</feature>
<proteinExistence type="predicted"/>
<sequence>MDLRNDPGHIAGGSQTRDYNTHTKNATQQENNRTNRRPLNKKTTERTEDHSTRKQPNEPA</sequence>
<dbReference type="Proteomes" id="UP000324748">
    <property type="component" value="Unassembled WGS sequence"/>
</dbReference>